<dbReference type="AlphaFoldDB" id="A0A2P5F414"/>
<dbReference type="Proteomes" id="UP000237000">
    <property type="component" value="Unassembled WGS sequence"/>
</dbReference>
<keyword evidence="2" id="KW-1185">Reference proteome</keyword>
<proteinExistence type="predicted"/>
<dbReference type="InParanoid" id="A0A2P5F414"/>
<dbReference type="OrthoDB" id="1929473at2759"/>
<dbReference type="EMBL" id="JXTC01000064">
    <property type="protein sequence ID" value="PON92550.1"/>
    <property type="molecule type" value="Genomic_DNA"/>
</dbReference>
<sequence length="80" mass="9274">MPTLFRPYTILHVEDRDLRVSDLLNNQEAVLEISLSYEISDDMLVWHYEENGVYSIKTGYKVIMSKKNEDGTSASSLIYK</sequence>
<name>A0A2P5F414_TREOI</name>
<accession>A0A2P5F414</accession>
<evidence type="ECO:0000313" key="2">
    <source>
        <dbReference type="Proteomes" id="UP000237000"/>
    </source>
</evidence>
<protein>
    <submittedName>
        <fullName evidence="1">Uncharacterized protein</fullName>
    </submittedName>
</protein>
<gene>
    <name evidence="1" type="ORF">TorRG33x02_116440</name>
</gene>
<comment type="caution">
    <text evidence="1">The sequence shown here is derived from an EMBL/GenBank/DDBJ whole genome shotgun (WGS) entry which is preliminary data.</text>
</comment>
<evidence type="ECO:0000313" key="1">
    <source>
        <dbReference type="EMBL" id="PON92550.1"/>
    </source>
</evidence>
<organism evidence="1 2">
    <name type="scientific">Trema orientale</name>
    <name type="common">Charcoal tree</name>
    <name type="synonym">Celtis orientalis</name>
    <dbReference type="NCBI Taxonomy" id="63057"/>
    <lineage>
        <taxon>Eukaryota</taxon>
        <taxon>Viridiplantae</taxon>
        <taxon>Streptophyta</taxon>
        <taxon>Embryophyta</taxon>
        <taxon>Tracheophyta</taxon>
        <taxon>Spermatophyta</taxon>
        <taxon>Magnoliopsida</taxon>
        <taxon>eudicotyledons</taxon>
        <taxon>Gunneridae</taxon>
        <taxon>Pentapetalae</taxon>
        <taxon>rosids</taxon>
        <taxon>fabids</taxon>
        <taxon>Rosales</taxon>
        <taxon>Cannabaceae</taxon>
        <taxon>Trema</taxon>
    </lineage>
</organism>
<reference evidence="2" key="1">
    <citation type="submission" date="2016-06" db="EMBL/GenBank/DDBJ databases">
        <title>Parallel loss of symbiosis genes in relatives of nitrogen-fixing non-legume Parasponia.</title>
        <authorList>
            <person name="Van Velzen R."/>
            <person name="Holmer R."/>
            <person name="Bu F."/>
            <person name="Rutten L."/>
            <person name="Van Zeijl A."/>
            <person name="Liu W."/>
            <person name="Santuari L."/>
            <person name="Cao Q."/>
            <person name="Sharma T."/>
            <person name="Shen D."/>
            <person name="Roswanjaya Y."/>
            <person name="Wardhani T."/>
            <person name="Kalhor M.S."/>
            <person name="Jansen J."/>
            <person name="Van den Hoogen J."/>
            <person name="Gungor B."/>
            <person name="Hartog M."/>
            <person name="Hontelez J."/>
            <person name="Verver J."/>
            <person name="Yang W.-C."/>
            <person name="Schijlen E."/>
            <person name="Repin R."/>
            <person name="Schilthuizen M."/>
            <person name="Schranz E."/>
            <person name="Heidstra R."/>
            <person name="Miyata K."/>
            <person name="Fedorova E."/>
            <person name="Kohlen W."/>
            <person name="Bisseling T."/>
            <person name="Smit S."/>
            <person name="Geurts R."/>
        </authorList>
    </citation>
    <scope>NUCLEOTIDE SEQUENCE [LARGE SCALE GENOMIC DNA]</scope>
    <source>
        <strain evidence="2">cv. RG33-2</strain>
    </source>
</reference>